<organism evidence="15 16">
    <name type="scientific">Sparus aurata</name>
    <name type="common">Gilthead sea bream</name>
    <dbReference type="NCBI Taxonomy" id="8175"/>
    <lineage>
        <taxon>Eukaryota</taxon>
        <taxon>Metazoa</taxon>
        <taxon>Chordata</taxon>
        <taxon>Craniata</taxon>
        <taxon>Vertebrata</taxon>
        <taxon>Euteleostomi</taxon>
        <taxon>Actinopterygii</taxon>
        <taxon>Neopterygii</taxon>
        <taxon>Teleostei</taxon>
        <taxon>Neoteleostei</taxon>
        <taxon>Acanthomorphata</taxon>
        <taxon>Eupercaria</taxon>
        <taxon>Spariformes</taxon>
        <taxon>Sparidae</taxon>
        <taxon>Sparus</taxon>
    </lineage>
</organism>
<dbReference type="GO" id="GO:0016831">
    <property type="term" value="F:carboxy-lyase activity"/>
    <property type="evidence" value="ECO:0007669"/>
    <property type="project" value="UniProtKB-KW"/>
</dbReference>
<dbReference type="FunFam" id="3.30.200.20:FF:000183">
    <property type="entry name" value="Probable multifunctional protein ADE2"/>
    <property type="match status" value="1"/>
</dbReference>
<comment type="similarity">
    <text evidence="4">In the N-terminal section; belongs to the SAICAR synthetase family.</text>
</comment>
<dbReference type="InterPro" id="IPR028923">
    <property type="entry name" value="SAICAR_synt/ADE2_N"/>
</dbReference>
<dbReference type="GO" id="GO:0004639">
    <property type="term" value="F:phosphoribosylaminoimidazolesuccinocarboxamide synthase activity"/>
    <property type="evidence" value="ECO:0007669"/>
    <property type="project" value="InterPro"/>
</dbReference>
<dbReference type="PROSITE" id="PS01057">
    <property type="entry name" value="SAICAR_SYNTHETASE_1"/>
    <property type="match status" value="1"/>
</dbReference>
<keyword evidence="9" id="KW-0210">Decarboxylase</keyword>
<evidence type="ECO:0000256" key="12">
    <source>
        <dbReference type="ARBA" id="ARBA00023268"/>
    </source>
</evidence>
<dbReference type="SMART" id="SM01001">
    <property type="entry name" value="AIRC"/>
    <property type="match status" value="1"/>
</dbReference>
<protein>
    <recommendedName>
        <fullName evidence="14">PurE domain-containing protein</fullName>
    </recommendedName>
</protein>
<dbReference type="FunFam" id="3.40.50.1970:FF:000006">
    <property type="entry name" value="Probable multifunctional protein ADE2"/>
    <property type="match status" value="1"/>
</dbReference>
<reference evidence="15" key="2">
    <citation type="submission" date="2025-08" db="UniProtKB">
        <authorList>
            <consortium name="Ensembl"/>
        </authorList>
    </citation>
    <scope>IDENTIFICATION</scope>
</reference>
<evidence type="ECO:0000256" key="5">
    <source>
        <dbReference type="ARBA" id="ARBA00011823"/>
    </source>
</evidence>
<dbReference type="Pfam" id="PF00731">
    <property type="entry name" value="AIRC"/>
    <property type="match status" value="1"/>
</dbReference>
<dbReference type="GeneTree" id="ENSGT00390000010172"/>
<dbReference type="Gene3D" id="3.30.470.20">
    <property type="entry name" value="ATP-grasp fold, B domain"/>
    <property type="match status" value="1"/>
</dbReference>
<dbReference type="Pfam" id="PF01259">
    <property type="entry name" value="SAICAR_synt"/>
    <property type="match status" value="1"/>
</dbReference>
<evidence type="ECO:0000256" key="2">
    <source>
        <dbReference type="ARBA" id="ARBA00004747"/>
    </source>
</evidence>
<feature type="region of interest" description="Disordered" evidence="13">
    <location>
        <begin position="495"/>
        <end position="535"/>
    </location>
</feature>
<keyword evidence="16" id="KW-1185">Reference proteome</keyword>
<dbReference type="AlphaFoldDB" id="A0A671TYT7"/>
<accession>A0A671TYT7</accession>
<dbReference type="HAMAP" id="MF_02045">
    <property type="entry name" value="PurE_classII"/>
    <property type="match status" value="1"/>
</dbReference>
<dbReference type="CDD" id="cd01416">
    <property type="entry name" value="SAICAR_synt_Ade5"/>
    <property type="match status" value="1"/>
</dbReference>
<evidence type="ECO:0000256" key="1">
    <source>
        <dbReference type="ARBA" id="ARBA00004672"/>
    </source>
</evidence>
<evidence type="ECO:0000256" key="6">
    <source>
        <dbReference type="ARBA" id="ARBA00022598"/>
    </source>
</evidence>
<dbReference type="UniPathway" id="UPA00074">
    <property type="reaction ID" value="UER00130"/>
</dbReference>
<evidence type="ECO:0000256" key="3">
    <source>
        <dbReference type="ARBA" id="ARBA00010478"/>
    </source>
</evidence>
<keyword evidence="8" id="KW-0658">Purine biosynthesis</keyword>
<dbReference type="InterPro" id="IPR000031">
    <property type="entry name" value="PurE_dom"/>
</dbReference>
<dbReference type="PROSITE" id="PS01058">
    <property type="entry name" value="SAICAR_SYNTHETASE_2"/>
    <property type="match status" value="1"/>
</dbReference>
<keyword evidence="10" id="KW-0067">ATP-binding</keyword>
<dbReference type="OMA" id="VRSWREC"/>
<reference evidence="15" key="3">
    <citation type="submission" date="2025-09" db="UniProtKB">
        <authorList>
            <consortium name="Ensembl"/>
        </authorList>
    </citation>
    <scope>IDENTIFICATION</scope>
</reference>
<sequence length="1039" mass="117083">MERGAERQRGGDREVVEEKGSVEKQWGDAEVLALVSVWDEVGAQHVAESRATFELISERLRRLSVVRSWWECQAKCRSLGLQSRKPDAAAANYSAGMDGRPEEGWEEEVEGMVNRIHRALPFTPSVEEGGRHWTDDEVRALLCVWADRHIRESLKCTLRNKSIFQEMARQMQRNFGVVRNWKQCRTKYKNLKYDYKTAKSAHAAGGSSAGGPGKYMKFFDEVEAILLDRGLENGATEMKKKLYEGEVGAGRLQTSSQTTTSESEVVIEIDDDDNSDDYDMDGDMDAKWRGSDAHLTITDPSSSDQFHVVTVSDTGRNWSDLEVRALIQVWSDERVCRQLESSTRKRDIFVQISNRLMQQGIERDWKQCHTKYKNLKYLYRSLQRGKTDEADRRRVMRFYDEVDAIMNRTTNGSPHVPGAADNQADSGRLSMLEDCEDSDHVDVYLTKMNSVTSLVGAMEERSSSSGSVSSISLDVMPNNEDLRLNIAKELRLDQHHRLSSSETRPEKQSTYSANRGMKRKAVDQEPTLQTPAKKMGTDSDFADKAWFKEEQDHIPIIKINSVRSMASDQSPEREIRSPIHCLKLERWQGPPEIKTVKHYQSVSSFKDCRLLSSTMASTPELKIGKQLNEGKTKQIFELLDQPGLVLVQSKDQITAGNAVRKDQMEGKAAIANRTTSCVFKLLQESGIKTAFVKQHSDTAFIAAHCEMIPIEWVCRRVATGSFLKRNPGVKEGYRFTPVKMEMFFKDDANNDPQWSEEQLLEAKFNLAGLSIGQCEVDIMNRSTVAIFEILEKAWATQNCTLVDMKIEFGVNVKTQEIVLADVIDNDSWRLWPAGDRSQQKDKQVYRDLKEVTPEAMQMVKRNFEWVSERVKLLLEHQASGRVVVLMGSTSDLAHCEKIRKACTSYGIPCILRVTSAHKGPDETLRIKAEYEGDGVPTVFVAVAGRSNGLGPVMSGNTAYPVINCPPLTPDWGAQDVWSSLRMPSGLGCSTILSPEASAQFAAQIFGLTDHLVWCKLRASMLNTWVSLKLADKKLQACSL</sequence>
<evidence type="ECO:0000256" key="7">
    <source>
        <dbReference type="ARBA" id="ARBA00022741"/>
    </source>
</evidence>
<evidence type="ECO:0000256" key="13">
    <source>
        <dbReference type="SAM" id="MobiDB-lite"/>
    </source>
</evidence>
<evidence type="ECO:0000256" key="8">
    <source>
        <dbReference type="ARBA" id="ARBA00022755"/>
    </source>
</evidence>
<dbReference type="FunFam" id="1.10.10.60:FF:000032">
    <property type="entry name" value="Zinc finger and SCAN domain-containing 20"/>
    <property type="match status" value="2"/>
</dbReference>
<dbReference type="Gene3D" id="1.10.10.60">
    <property type="entry name" value="Homeodomain-like"/>
    <property type="match status" value="2"/>
</dbReference>
<evidence type="ECO:0000313" key="16">
    <source>
        <dbReference type="Proteomes" id="UP000472265"/>
    </source>
</evidence>
<reference evidence="15" key="1">
    <citation type="submission" date="2021-04" db="EMBL/GenBank/DDBJ databases">
        <authorList>
            <consortium name="Wellcome Sanger Institute Data Sharing"/>
        </authorList>
    </citation>
    <scope>NUCLEOTIDE SEQUENCE [LARGE SCALE GENOMIC DNA]</scope>
</reference>
<evidence type="ECO:0000256" key="4">
    <source>
        <dbReference type="ARBA" id="ARBA00011020"/>
    </source>
</evidence>
<dbReference type="Ensembl" id="ENSSAUT00010006239.1">
    <property type="protein sequence ID" value="ENSSAUP00010005807.1"/>
    <property type="gene ID" value="ENSSAUG00010002956.1"/>
</dbReference>
<dbReference type="Gene3D" id="3.40.50.1970">
    <property type="match status" value="1"/>
</dbReference>
<evidence type="ECO:0000313" key="15">
    <source>
        <dbReference type="Ensembl" id="ENSSAUP00010005807.1"/>
    </source>
</evidence>
<evidence type="ECO:0000256" key="11">
    <source>
        <dbReference type="ARBA" id="ARBA00023239"/>
    </source>
</evidence>
<evidence type="ECO:0000259" key="14">
    <source>
        <dbReference type="SMART" id="SM01001"/>
    </source>
</evidence>
<comment type="pathway">
    <text evidence="1">Purine metabolism; IMP biosynthesis via de novo pathway; 5-amino-1-(5-phospho-D-ribosyl)imidazole-4-carboxamide from 5-amino-1-(5-phospho-D-ribosyl)imidazole-4-carboxylate: step 1/2.</text>
</comment>
<dbReference type="Gene3D" id="3.30.200.20">
    <property type="entry name" value="Phosphorylase Kinase, domain 1"/>
    <property type="match status" value="1"/>
</dbReference>
<dbReference type="InterPro" id="IPR018236">
    <property type="entry name" value="SAICAR_synthetase_CS"/>
</dbReference>
<keyword evidence="7" id="KW-0547">Nucleotide-binding</keyword>
<dbReference type="SUPFAM" id="SSF56104">
    <property type="entry name" value="SAICAR synthase-like"/>
    <property type="match status" value="1"/>
</dbReference>
<dbReference type="HAMAP" id="MF_00137">
    <property type="entry name" value="SAICAR_synth"/>
    <property type="match status" value="1"/>
</dbReference>
<dbReference type="Proteomes" id="UP000472265">
    <property type="component" value="Chromosome 11"/>
</dbReference>
<evidence type="ECO:0000256" key="10">
    <source>
        <dbReference type="ARBA" id="ARBA00022840"/>
    </source>
</evidence>
<dbReference type="InterPro" id="IPR033626">
    <property type="entry name" value="PurE_classII"/>
</dbReference>
<keyword evidence="12" id="KW-0511">Multifunctional enzyme</keyword>
<evidence type="ECO:0000256" key="9">
    <source>
        <dbReference type="ARBA" id="ARBA00022793"/>
    </source>
</evidence>
<comment type="similarity">
    <text evidence="3">In the C-terminal section; belongs to the AIR carboxylase family. Class II subfamily.</text>
</comment>
<dbReference type="SUPFAM" id="SSF52255">
    <property type="entry name" value="N5-CAIR mutase (phosphoribosylaminoimidazole carboxylase, PurE)"/>
    <property type="match status" value="1"/>
</dbReference>
<dbReference type="FunFam" id="3.30.470.20:FF:000020">
    <property type="entry name" value="Probable multifunctional protein ADE2"/>
    <property type="match status" value="1"/>
</dbReference>
<feature type="region of interest" description="Disordered" evidence="13">
    <location>
        <begin position="1"/>
        <end position="21"/>
    </location>
</feature>
<name>A0A671TYT7_SPAAU</name>
<dbReference type="GO" id="GO:0005524">
    <property type="term" value="F:ATP binding"/>
    <property type="evidence" value="ECO:0007669"/>
    <property type="project" value="UniProtKB-KW"/>
</dbReference>
<dbReference type="InParanoid" id="A0A671TYT7"/>
<dbReference type="InterPro" id="IPR050089">
    <property type="entry name" value="SAICAR_synthetase"/>
</dbReference>
<keyword evidence="6" id="KW-0436">Ligase</keyword>
<dbReference type="Pfam" id="PF13837">
    <property type="entry name" value="Myb_DNA-bind_4"/>
    <property type="match status" value="2"/>
</dbReference>
<feature type="domain" description="PurE" evidence="14">
    <location>
        <begin position="880"/>
        <end position="1027"/>
    </location>
</feature>
<dbReference type="PANTHER" id="PTHR43599:SF11">
    <property type="entry name" value="BIFUNCTIONAL PHOSPHORIBOSYLAMINOIMIDAZOLE CARBOXYLASE_PHOSPHORIBOSYLAMINOIMIDAZOLE SUCCINOCARBOXAMIDE SYNTHETASE"/>
    <property type="match status" value="1"/>
</dbReference>
<dbReference type="PANTHER" id="PTHR43599">
    <property type="entry name" value="MULTIFUNCTIONAL PROTEIN ADE2"/>
    <property type="match status" value="1"/>
</dbReference>
<comment type="subunit">
    <text evidence="5">Homooctamer.</text>
</comment>
<gene>
    <name evidence="15" type="primary">PAICS</name>
    <name evidence="15" type="synonym">paics</name>
</gene>
<keyword evidence="11" id="KW-0456">Lyase</keyword>
<proteinExistence type="inferred from homology"/>
<dbReference type="GO" id="GO:0005829">
    <property type="term" value="C:cytosol"/>
    <property type="evidence" value="ECO:0007669"/>
    <property type="project" value="TreeGrafter"/>
</dbReference>
<dbReference type="InterPro" id="IPR044822">
    <property type="entry name" value="Myb_DNA-bind_4"/>
</dbReference>
<comment type="pathway">
    <text evidence="2">Purine metabolism; IMP biosynthesis via de novo pathway; 5-amino-1-(5-phospho-D-ribosyl)imidazole-4-carboxylate from 5-amino-1-(5-phospho-D-ribosyl)imidazole (carboxylase route): step 1/1.</text>
</comment>
<dbReference type="GO" id="GO:0006189">
    <property type="term" value="P:'de novo' IMP biosynthetic process"/>
    <property type="evidence" value="ECO:0007669"/>
    <property type="project" value="UniProtKB-UniPathway"/>
</dbReference>